<dbReference type="Proteomes" id="UP000836387">
    <property type="component" value="Unassembled WGS sequence"/>
</dbReference>
<protein>
    <submittedName>
        <fullName evidence="1">Uncharacterized protein</fullName>
    </submittedName>
</protein>
<accession>A0ACA9UIW3</accession>
<reference evidence="1" key="1">
    <citation type="submission" date="2020-04" db="EMBL/GenBank/DDBJ databases">
        <authorList>
            <person name="Broberg M."/>
        </authorList>
    </citation>
    <scope>NUCLEOTIDE SEQUENCE</scope>
</reference>
<name>A0ACA9UIW3_BIOOC</name>
<proteinExistence type="predicted"/>
<reference evidence="1" key="2">
    <citation type="submission" date="2021-10" db="EMBL/GenBank/DDBJ databases">
        <authorList>
            <person name="Piombo E."/>
        </authorList>
    </citation>
    <scope>NUCLEOTIDE SEQUENCE</scope>
</reference>
<organism evidence="1 2">
    <name type="scientific">Clonostachys rosea f. rosea IK726</name>
    <dbReference type="NCBI Taxonomy" id="1349383"/>
    <lineage>
        <taxon>Eukaryota</taxon>
        <taxon>Fungi</taxon>
        <taxon>Dikarya</taxon>
        <taxon>Ascomycota</taxon>
        <taxon>Pezizomycotina</taxon>
        <taxon>Sordariomycetes</taxon>
        <taxon>Hypocreomycetidae</taxon>
        <taxon>Hypocreales</taxon>
        <taxon>Bionectriaceae</taxon>
        <taxon>Clonostachys</taxon>
    </lineage>
</organism>
<evidence type="ECO:0000313" key="1">
    <source>
        <dbReference type="EMBL" id="CAG9952398.1"/>
    </source>
</evidence>
<sequence length="211" mass="22911">MSDCITCSIHDLHWREHPYLYTFPPVVMFQQSKLYLLPLPLSADPASVNGMIAVVELTAPFQDVQVIAWRDTPRLSGTIVLKVVGYPGDLPQNSKAKGRVMYQSECPVPGYDLVAHDCTLSYGLDTYKGNSGSPIFAVLPDKTFYSIGIHCRDSILNSGVVLGHQGNAINAFRDAISLAETSSGGLQPKSSPVHTIGGNIVRLKKIEVALN</sequence>
<keyword evidence="2" id="KW-1185">Reference proteome</keyword>
<dbReference type="EMBL" id="CADEHS020000485">
    <property type="protein sequence ID" value="CAG9952398.1"/>
    <property type="molecule type" value="Genomic_DNA"/>
</dbReference>
<evidence type="ECO:0000313" key="2">
    <source>
        <dbReference type="Proteomes" id="UP000836387"/>
    </source>
</evidence>
<gene>
    <name evidence="1" type="ORF">CRV2_00019672</name>
</gene>
<comment type="caution">
    <text evidence="1">The sequence shown here is derived from an EMBL/GenBank/DDBJ whole genome shotgun (WGS) entry which is preliminary data.</text>
</comment>